<dbReference type="EMBL" id="MU864937">
    <property type="protein sequence ID" value="KAK4465755.1"/>
    <property type="molecule type" value="Genomic_DNA"/>
</dbReference>
<feature type="compositionally biased region" description="Polar residues" evidence="1">
    <location>
        <begin position="1"/>
        <end position="14"/>
    </location>
</feature>
<reference evidence="3" key="1">
    <citation type="journal article" date="2023" name="Mol. Phylogenet. Evol.">
        <title>Genome-scale phylogeny and comparative genomics of the fungal order Sordariales.</title>
        <authorList>
            <person name="Hensen N."/>
            <person name="Bonometti L."/>
            <person name="Westerberg I."/>
            <person name="Brannstrom I.O."/>
            <person name="Guillou S."/>
            <person name="Cros-Aarteil S."/>
            <person name="Calhoun S."/>
            <person name="Haridas S."/>
            <person name="Kuo A."/>
            <person name="Mondo S."/>
            <person name="Pangilinan J."/>
            <person name="Riley R."/>
            <person name="LaButti K."/>
            <person name="Andreopoulos B."/>
            <person name="Lipzen A."/>
            <person name="Chen C."/>
            <person name="Yan M."/>
            <person name="Daum C."/>
            <person name="Ng V."/>
            <person name="Clum A."/>
            <person name="Steindorff A."/>
            <person name="Ohm R.A."/>
            <person name="Martin F."/>
            <person name="Silar P."/>
            <person name="Natvig D.O."/>
            <person name="Lalanne C."/>
            <person name="Gautier V."/>
            <person name="Ament-Velasquez S.L."/>
            <person name="Kruys A."/>
            <person name="Hutchinson M.I."/>
            <person name="Powell A.J."/>
            <person name="Barry K."/>
            <person name="Miller A.N."/>
            <person name="Grigoriev I.V."/>
            <person name="Debuchy R."/>
            <person name="Gladieux P."/>
            <person name="Hiltunen Thoren M."/>
            <person name="Johannesson H."/>
        </authorList>
    </citation>
    <scope>NUCLEOTIDE SEQUENCE</scope>
    <source>
        <strain evidence="3">PSN324</strain>
    </source>
</reference>
<protein>
    <submittedName>
        <fullName evidence="3">Uncharacterized protein</fullName>
    </submittedName>
</protein>
<feature type="region of interest" description="Disordered" evidence="1">
    <location>
        <begin position="494"/>
        <end position="552"/>
    </location>
</feature>
<name>A0AAV9I0Q3_9PEZI</name>
<evidence type="ECO:0000313" key="4">
    <source>
        <dbReference type="Proteomes" id="UP001321749"/>
    </source>
</evidence>
<feature type="compositionally biased region" description="Polar residues" evidence="1">
    <location>
        <begin position="128"/>
        <end position="137"/>
    </location>
</feature>
<evidence type="ECO:0000313" key="3">
    <source>
        <dbReference type="EMBL" id="KAK4465755.1"/>
    </source>
</evidence>
<sequence length="780" mass="86551">MNANAEGSEFTSAFANEKMSSHGGNNDEEPGDIGYAESDPSPDDSSVHWGLSDEDERRRRKERRRMRRRSWPHVGIRTRSQSSEDDVPTQQTVLDFPPSADGDEVFVSEEISRELPYYDDDIFGPGSPSDTKANSVLFSDDHPRFNNPSMDDSQGHISSYSDKDSNDLYMSDLESILSEAPSLASSQSSTPLDVNTGAVDELRSLLLLNDTLKPLYEEGIHKVGAERFQRNFRRLLVRYGRDLGSEASTPLQVQAARFIRFAALRVSVQIKNILVNKHEQADRDRVQEARTKVLAYLKQMEDEGADSSDEDESIYDPEEAGLRSLESVKNFMVSSTAFSHLCVALRKWLNLEGEDEKQPPAQASRGEKPEEPSHIPVDVPTVIPVQKATRVCDENTGATVVSDDVDKANHCVENLPLKQSPYIGTCKTNSPWTSAMRRRWQHCIDIASDLFQGRVPKGQVRVSWTCRCGDRLRMQVPDSQHQAAVTFAQEAAGPNATTVVSQTSSISRQSSDSSSSTSAANTTGPSTSRPQSPNTIPSDPDTDTSDPPDPFIPAGTKQYMLLVVNTHTLHTLRPLRKLVNVDVTDVTCGGELFKRLQTAYNDLRSTKRINHNPFIVPKTMHYVKLQLLHLQKSGPVVGPYEVDSIPSRKEIQRREYAFSPCPPQIGPLPMPPDIFMHSFLDPTDHLGPIAVSMLPKKLDHQLSVSHTMMNTTGWGFYIIEGISWALVSWLVVLTIALITVLTIVWSKCTNDIQAGTGIGQYCLAVVALSVSVYLIRDKAS</sequence>
<feature type="compositionally biased region" description="Basic residues" evidence="1">
    <location>
        <begin position="58"/>
        <end position="71"/>
    </location>
</feature>
<feature type="region of interest" description="Disordered" evidence="1">
    <location>
        <begin position="354"/>
        <end position="377"/>
    </location>
</feature>
<feature type="transmembrane region" description="Helical" evidence="2">
    <location>
        <begin position="714"/>
        <end position="745"/>
    </location>
</feature>
<keyword evidence="2" id="KW-0472">Membrane</keyword>
<proteinExistence type="predicted"/>
<dbReference type="AlphaFoldDB" id="A0AAV9I0Q3"/>
<gene>
    <name evidence="3" type="ORF">QBC42DRAFT_260884</name>
</gene>
<evidence type="ECO:0000256" key="1">
    <source>
        <dbReference type="SAM" id="MobiDB-lite"/>
    </source>
</evidence>
<reference evidence="3" key="2">
    <citation type="submission" date="2023-06" db="EMBL/GenBank/DDBJ databases">
        <authorList>
            <consortium name="Lawrence Berkeley National Laboratory"/>
            <person name="Mondo S.J."/>
            <person name="Hensen N."/>
            <person name="Bonometti L."/>
            <person name="Westerberg I."/>
            <person name="Brannstrom I.O."/>
            <person name="Guillou S."/>
            <person name="Cros-Aarteil S."/>
            <person name="Calhoun S."/>
            <person name="Haridas S."/>
            <person name="Kuo A."/>
            <person name="Pangilinan J."/>
            <person name="Riley R."/>
            <person name="Labutti K."/>
            <person name="Andreopoulos B."/>
            <person name="Lipzen A."/>
            <person name="Chen C."/>
            <person name="Yanf M."/>
            <person name="Daum C."/>
            <person name="Ng V."/>
            <person name="Clum A."/>
            <person name="Steindorff A."/>
            <person name="Ohm R."/>
            <person name="Martin F."/>
            <person name="Silar P."/>
            <person name="Natvig D."/>
            <person name="Lalanne C."/>
            <person name="Gautier V."/>
            <person name="Ament-Velasquez S.L."/>
            <person name="Kruys A."/>
            <person name="Hutchinson M.I."/>
            <person name="Powell A.J."/>
            <person name="Barry K."/>
            <person name="Miller A.N."/>
            <person name="Grigoriev I.V."/>
            <person name="Debuchy R."/>
            <person name="Gladieux P."/>
            <person name="Thoren M.H."/>
            <person name="Johannesson H."/>
        </authorList>
    </citation>
    <scope>NUCLEOTIDE SEQUENCE</scope>
    <source>
        <strain evidence="3">PSN324</strain>
    </source>
</reference>
<feature type="compositionally biased region" description="Polar residues" evidence="1">
    <location>
        <begin position="146"/>
        <end position="160"/>
    </location>
</feature>
<evidence type="ECO:0000256" key="2">
    <source>
        <dbReference type="SAM" id="Phobius"/>
    </source>
</evidence>
<keyword evidence="2" id="KW-1133">Transmembrane helix</keyword>
<accession>A0AAV9I0Q3</accession>
<comment type="caution">
    <text evidence="3">The sequence shown here is derived from an EMBL/GenBank/DDBJ whole genome shotgun (WGS) entry which is preliminary data.</text>
</comment>
<keyword evidence="2" id="KW-0812">Transmembrane</keyword>
<dbReference type="Proteomes" id="UP001321749">
    <property type="component" value="Unassembled WGS sequence"/>
</dbReference>
<feature type="region of interest" description="Disordered" evidence="1">
    <location>
        <begin position="1"/>
        <end position="102"/>
    </location>
</feature>
<organism evidence="3 4">
    <name type="scientific">Cladorrhinum samala</name>
    <dbReference type="NCBI Taxonomy" id="585594"/>
    <lineage>
        <taxon>Eukaryota</taxon>
        <taxon>Fungi</taxon>
        <taxon>Dikarya</taxon>
        <taxon>Ascomycota</taxon>
        <taxon>Pezizomycotina</taxon>
        <taxon>Sordariomycetes</taxon>
        <taxon>Sordariomycetidae</taxon>
        <taxon>Sordariales</taxon>
        <taxon>Podosporaceae</taxon>
        <taxon>Cladorrhinum</taxon>
    </lineage>
</organism>
<keyword evidence="4" id="KW-1185">Reference proteome</keyword>
<feature type="compositionally biased region" description="Low complexity" evidence="1">
    <location>
        <begin position="497"/>
        <end position="528"/>
    </location>
</feature>
<feature type="transmembrane region" description="Helical" evidence="2">
    <location>
        <begin position="757"/>
        <end position="775"/>
    </location>
</feature>
<feature type="region of interest" description="Disordered" evidence="1">
    <location>
        <begin position="123"/>
        <end position="164"/>
    </location>
</feature>